<keyword evidence="1" id="KW-0472">Membrane</keyword>
<comment type="caution">
    <text evidence="2">The sequence shown here is derived from an EMBL/GenBank/DDBJ whole genome shotgun (WGS) entry which is preliminary data.</text>
</comment>
<protein>
    <submittedName>
        <fullName evidence="2">Uncharacterized protein</fullName>
    </submittedName>
</protein>
<evidence type="ECO:0000256" key="1">
    <source>
        <dbReference type="SAM" id="Phobius"/>
    </source>
</evidence>
<keyword evidence="1" id="KW-0812">Transmembrane</keyword>
<evidence type="ECO:0000313" key="2">
    <source>
        <dbReference type="EMBL" id="KKK67712.1"/>
    </source>
</evidence>
<dbReference type="AlphaFoldDB" id="A0A0F8XEX1"/>
<proteinExistence type="predicted"/>
<sequence length="59" mass="7082">MKFSWFYPICVLSFISGIITEYFVGFWTLGFLIYTILFVLFFYFSFFYGLEISEGDNIK</sequence>
<name>A0A0F8XEX1_9ZZZZ</name>
<dbReference type="EMBL" id="LAZR01059473">
    <property type="protein sequence ID" value="KKK67712.1"/>
    <property type="molecule type" value="Genomic_DNA"/>
</dbReference>
<accession>A0A0F8XEX1</accession>
<feature type="transmembrane region" description="Helical" evidence="1">
    <location>
        <begin position="31"/>
        <end position="50"/>
    </location>
</feature>
<organism evidence="2">
    <name type="scientific">marine sediment metagenome</name>
    <dbReference type="NCBI Taxonomy" id="412755"/>
    <lineage>
        <taxon>unclassified sequences</taxon>
        <taxon>metagenomes</taxon>
        <taxon>ecological metagenomes</taxon>
    </lineage>
</organism>
<feature type="transmembrane region" description="Helical" evidence="1">
    <location>
        <begin position="6"/>
        <end position="24"/>
    </location>
</feature>
<gene>
    <name evidence="2" type="ORF">LCGC14_2951330</name>
</gene>
<reference evidence="2" key="1">
    <citation type="journal article" date="2015" name="Nature">
        <title>Complex archaea that bridge the gap between prokaryotes and eukaryotes.</title>
        <authorList>
            <person name="Spang A."/>
            <person name="Saw J.H."/>
            <person name="Jorgensen S.L."/>
            <person name="Zaremba-Niedzwiedzka K."/>
            <person name="Martijn J."/>
            <person name="Lind A.E."/>
            <person name="van Eijk R."/>
            <person name="Schleper C."/>
            <person name="Guy L."/>
            <person name="Ettema T.J."/>
        </authorList>
    </citation>
    <scope>NUCLEOTIDE SEQUENCE</scope>
</reference>
<keyword evidence="1" id="KW-1133">Transmembrane helix</keyword>